<name>A0AAW2JCQ8_9LAMI</name>
<dbReference type="PANTHER" id="PTHR10775:SF185">
    <property type="entry name" value="OS08G0208400 PROTEIN"/>
    <property type="match status" value="1"/>
</dbReference>
<dbReference type="InterPro" id="IPR004242">
    <property type="entry name" value="Transposase_21"/>
</dbReference>
<dbReference type="AlphaFoldDB" id="A0AAW2JCQ8"/>
<evidence type="ECO:0000313" key="1">
    <source>
        <dbReference type="EMBL" id="KAL0292370.1"/>
    </source>
</evidence>
<sequence length="333" mass="38621">MYEKNLPSRAGLTPELEDGVAIFIDGPSLNMHIWTVRKLSVLVRSTKMKFSKFRTRYLLIAPPMQMLYASEVTAEQMMWRANHQTEEGFICHPSDAEARRHFDLTYPDFAAEPHNVRLGLCTNGFAPHGQYDRIYSYWPVILTPYNLAPGMCISSEYIFLTMVILGPSNPKHPIDVYLEPLIEELQNLWHVGYRRTTVGGTIHDARQIDVDHERPTRLWMAFGWIFNGLIGCPVCMEDRFQQEQKMRICEWIIHLKLPNGYASNLARCIDMKEMRLHDMKSDDCHVFMLKFIPTASREMLPEPVWSVLIEVSLLFQILCLTTLDVNKLQELEA</sequence>
<proteinExistence type="predicted"/>
<dbReference type="PANTHER" id="PTHR10775">
    <property type="entry name" value="OS08G0208400 PROTEIN"/>
    <property type="match status" value="1"/>
</dbReference>
<comment type="caution">
    <text evidence="1">The sequence shown here is derived from an EMBL/GenBank/DDBJ whole genome shotgun (WGS) entry which is preliminary data.</text>
</comment>
<dbReference type="Pfam" id="PF02992">
    <property type="entry name" value="Transposase_21"/>
    <property type="match status" value="1"/>
</dbReference>
<organism evidence="1">
    <name type="scientific">Sesamum calycinum</name>
    <dbReference type="NCBI Taxonomy" id="2727403"/>
    <lineage>
        <taxon>Eukaryota</taxon>
        <taxon>Viridiplantae</taxon>
        <taxon>Streptophyta</taxon>
        <taxon>Embryophyta</taxon>
        <taxon>Tracheophyta</taxon>
        <taxon>Spermatophyta</taxon>
        <taxon>Magnoliopsida</taxon>
        <taxon>eudicotyledons</taxon>
        <taxon>Gunneridae</taxon>
        <taxon>Pentapetalae</taxon>
        <taxon>asterids</taxon>
        <taxon>lamiids</taxon>
        <taxon>Lamiales</taxon>
        <taxon>Pedaliaceae</taxon>
        <taxon>Sesamum</taxon>
    </lineage>
</organism>
<reference evidence="1" key="1">
    <citation type="submission" date="2020-06" db="EMBL/GenBank/DDBJ databases">
        <authorList>
            <person name="Li T."/>
            <person name="Hu X."/>
            <person name="Zhang T."/>
            <person name="Song X."/>
            <person name="Zhang H."/>
            <person name="Dai N."/>
            <person name="Sheng W."/>
            <person name="Hou X."/>
            <person name="Wei L."/>
        </authorList>
    </citation>
    <scope>NUCLEOTIDE SEQUENCE</scope>
    <source>
        <strain evidence="1">KEN8</strain>
        <tissue evidence="1">Leaf</tissue>
    </source>
</reference>
<protein>
    <submittedName>
        <fullName evidence="1">Uncharacterized protein</fullName>
    </submittedName>
</protein>
<dbReference type="EMBL" id="JACGWM010001512">
    <property type="protein sequence ID" value="KAL0292370.1"/>
    <property type="molecule type" value="Genomic_DNA"/>
</dbReference>
<reference evidence="1" key="2">
    <citation type="journal article" date="2024" name="Plant">
        <title>Genomic evolution and insights into agronomic trait innovations of Sesamum species.</title>
        <authorList>
            <person name="Miao H."/>
            <person name="Wang L."/>
            <person name="Qu L."/>
            <person name="Liu H."/>
            <person name="Sun Y."/>
            <person name="Le M."/>
            <person name="Wang Q."/>
            <person name="Wei S."/>
            <person name="Zheng Y."/>
            <person name="Lin W."/>
            <person name="Duan Y."/>
            <person name="Cao H."/>
            <person name="Xiong S."/>
            <person name="Wang X."/>
            <person name="Wei L."/>
            <person name="Li C."/>
            <person name="Ma Q."/>
            <person name="Ju M."/>
            <person name="Zhao R."/>
            <person name="Li G."/>
            <person name="Mu C."/>
            <person name="Tian Q."/>
            <person name="Mei H."/>
            <person name="Zhang T."/>
            <person name="Gao T."/>
            <person name="Zhang H."/>
        </authorList>
    </citation>
    <scope>NUCLEOTIDE SEQUENCE</scope>
    <source>
        <strain evidence="1">KEN8</strain>
    </source>
</reference>
<gene>
    <name evidence="1" type="ORF">Scaly_2540600</name>
</gene>
<accession>A0AAW2JCQ8</accession>